<reference evidence="1" key="1">
    <citation type="submission" date="2021-09" db="EMBL/GenBank/DDBJ databases">
        <authorList>
            <person name="Smyrli M."/>
        </authorList>
    </citation>
    <scope>NUCLEOTIDE SEQUENCE</scope>
    <source>
        <strain evidence="1">LAR25</strain>
    </source>
</reference>
<sequence>MNLTEKNIDDIIQKSNFSSFMNNSKWEKLFDNLVKEFDSVFIKYKLIGREKVLETEFDFVDFYPFFIEPILYKEIEWVEFPEKMQMINNKRISKQTISEHSQDITKIKNLINKIGDFDIEKYNGILRLYGYK</sequence>
<protein>
    <submittedName>
        <fullName evidence="1">Uncharacterized protein</fullName>
    </submittedName>
</protein>
<gene>
    <name evidence="1" type="ORF">LCI24_09565</name>
</gene>
<dbReference type="EMBL" id="JAIWJY010000005">
    <property type="protein sequence ID" value="MDE1207044.1"/>
    <property type="molecule type" value="Genomic_DNA"/>
</dbReference>
<organism evidence="1 2">
    <name type="scientific">Tenacibaculum larymnensis</name>
    <dbReference type="NCBI Taxonomy" id="2878201"/>
    <lineage>
        <taxon>Bacteria</taxon>
        <taxon>Pseudomonadati</taxon>
        <taxon>Bacteroidota</taxon>
        <taxon>Flavobacteriia</taxon>
        <taxon>Flavobacteriales</taxon>
        <taxon>Flavobacteriaceae</taxon>
        <taxon>Tenacibaculum</taxon>
    </lineage>
</organism>
<dbReference type="Proteomes" id="UP001149303">
    <property type="component" value="Unassembled WGS sequence"/>
</dbReference>
<accession>A0A9X4EPQ7</accession>
<keyword evidence="2" id="KW-1185">Reference proteome</keyword>
<evidence type="ECO:0000313" key="1">
    <source>
        <dbReference type="EMBL" id="MDE1207044.1"/>
    </source>
</evidence>
<proteinExistence type="predicted"/>
<name>A0A9X4EPQ7_9FLAO</name>
<dbReference type="AlphaFoldDB" id="A0A9X4EPQ7"/>
<dbReference type="InterPro" id="IPR046500">
    <property type="entry name" value="DUF6678"/>
</dbReference>
<evidence type="ECO:0000313" key="2">
    <source>
        <dbReference type="Proteomes" id="UP001149303"/>
    </source>
</evidence>
<dbReference type="Pfam" id="PF20383">
    <property type="entry name" value="DUF6678"/>
    <property type="match status" value="1"/>
</dbReference>
<dbReference type="RefSeq" id="WP_274640180.1">
    <property type="nucleotide sequence ID" value="NZ_JAIWJY010000005.1"/>
</dbReference>
<comment type="caution">
    <text evidence="1">The sequence shown here is derived from an EMBL/GenBank/DDBJ whole genome shotgun (WGS) entry which is preliminary data.</text>
</comment>